<gene>
    <name evidence="2" type="ORF">WKV53_01070</name>
</gene>
<evidence type="ECO:0000313" key="3">
    <source>
        <dbReference type="Proteomes" id="UP001371305"/>
    </source>
</evidence>
<organism evidence="2 3">
    <name type="scientific">Luteolibacter soli</name>
    <dbReference type="NCBI Taxonomy" id="3135280"/>
    <lineage>
        <taxon>Bacteria</taxon>
        <taxon>Pseudomonadati</taxon>
        <taxon>Verrucomicrobiota</taxon>
        <taxon>Verrucomicrobiia</taxon>
        <taxon>Verrucomicrobiales</taxon>
        <taxon>Verrucomicrobiaceae</taxon>
        <taxon>Luteolibacter</taxon>
    </lineage>
</organism>
<keyword evidence="1" id="KW-0812">Transmembrane</keyword>
<keyword evidence="3" id="KW-1185">Reference proteome</keyword>
<protein>
    <recommendedName>
        <fullName evidence="4">ResB-like domain-containing protein</fullName>
    </recommendedName>
</protein>
<name>A0ABU9AMZ3_9BACT</name>
<evidence type="ECO:0008006" key="4">
    <source>
        <dbReference type="Google" id="ProtNLM"/>
    </source>
</evidence>
<accession>A0ABU9AMZ3</accession>
<evidence type="ECO:0000313" key="2">
    <source>
        <dbReference type="EMBL" id="MEK7949062.1"/>
    </source>
</evidence>
<dbReference type="RefSeq" id="WP_341402448.1">
    <property type="nucleotide sequence ID" value="NZ_JBBUKT010000001.1"/>
</dbReference>
<keyword evidence="1" id="KW-1133">Transmembrane helix</keyword>
<evidence type="ECO:0000256" key="1">
    <source>
        <dbReference type="SAM" id="Phobius"/>
    </source>
</evidence>
<feature type="transmembrane region" description="Helical" evidence="1">
    <location>
        <begin position="94"/>
        <end position="115"/>
    </location>
</feature>
<dbReference type="EMBL" id="JBBUKT010000001">
    <property type="protein sequence ID" value="MEK7949062.1"/>
    <property type="molecule type" value="Genomic_DNA"/>
</dbReference>
<sequence length="153" mass="17773">MQLTRLDRWLRERFVYETHIYTLRLPEAVPAGVIAEELPESPGRRFKHRFILRSDAAVKALIEQLREGNQMFTTRVVDREAWYVPLIAPHGKSITWWFVWLGVTGMAVFGLVHLGRIAWANPELRKNVTEAFSILKGDAARPDRPEERGPKKR</sequence>
<comment type="caution">
    <text evidence="2">The sequence shown here is derived from an EMBL/GenBank/DDBJ whole genome shotgun (WGS) entry which is preliminary data.</text>
</comment>
<proteinExistence type="predicted"/>
<dbReference type="Proteomes" id="UP001371305">
    <property type="component" value="Unassembled WGS sequence"/>
</dbReference>
<keyword evidence="1" id="KW-0472">Membrane</keyword>
<reference evidence="2 3" key="1">
    <citation type="submission" date="2024-04" db="EMBL/GenBank/DDBJ databases">
        <title>Luteolibacter sp. isolated from soil.</title>
        <authorList>
            <person name="An J."/>
        </authorList>
    </citation>
    <scope>NUCLEOTIDE SEQUENCE [LARGE SCALE GENOMIC DNA]</scope>
    <source>
        <strain evidence="2 3">Y139</strain>
    </source>
</reference>